<proteinExistence type="predicted"/>
<reference evidence="1 2" key="1">
    <citation type="journal article" date="2015" name="Genome Announc.">
        <title>Draft Genome Sequence of Norvancomycin-Producing Strain Amycolatopsis orientalis CPCC200066.</title>
        <authorList>
            <person name="Lei X."/>
            <person name="Yuan F."/>
            <person name="Shi Y."/>
            <person name="Li X."/>
            <person name="Wang L."/>
            <person name="Hong B."/>
        </authorList>
    </citation>
    <scope>NUCLEOTIDE SEQUENCE [LARGE SCALE GENOMIC DNA]</scope>
    <source>
        <strain evidence="1 2">B-37</strain>
    </source>
</reference>
<dbReference type="Proteomes" id="UP000093695">
    <property type="component" value="Chromosome"/>
</dbReference>
<organism evidence="1 2">
    <name type="scientific">Amycolatopsis orientalis</name>
    <name type="common">Nocardia orientalis</name>
    <dbReference type="NCBI Taxonomy" id="31958"/>
    <lineage>
        <taxon>Bacteria</taxon>
        <taxon>Bacillati</taxon>
        <taxon>Actinomycetota</taxon>
        <taxon>Actinomycetes</taxon>
        <taxon>Pseudonocardiales</taxon>
        <taxon>Pseudonocardiaceae</taxon>
        <taxon>Amycolatopsis</taxon>
    </lineage>
</organism>
<gene>
    <name evidence="1" type="ORF">SD37_00410</name>
</gene>
<evidence type="ECO:0000313" key="2">
    <source>
        <dbReference type="Proteomes" id="UP000093695"/>
    </source>
</evidence>
<keyword evidence="2" id="KW-1185">Reference proteome</keyword>
<sequence length="160" mass="17719">MAFHLAPGSVVHRTTTLHGYSAIVMVERYVGGRWELAAELPRAAEEITDDVAREKLGEAVDEPSRFAVPPETGVTGGLKARLDQLDSMIDTTVAWLRAGAAGSDTELAWARYQSSDYDYELDTREALRDAAGLLSQMVKHRATLAARAEMRRRKRESEDD</sequence>
<dbReference type="AlphaFoldDB" id="A0A193BPZ4"/>
<protein>
    <submittedName>
        <fullName evidence="1">Uncharacterized protein</fullName>
    </submittedName>
</protein>
<accession>A0A193BPZ4</accession>
<evidence type="ECO:0000313" key="1">
    <source>
        <dbReference type="EMBL" id="ANN14265.1"/>
    </source>
</evidence>
<dbReference type="RefSeq" id="WP_044849468.1">
    <property type="nucleotide sequence ID" value="NZ_CP016174.1"/>
</dbReference>
<dbReference type="EMBL" id="CP016174">
    <property type="protein sequence ID" value="ANN14265.1"/>
    <property type="molecule type" value="Genomic_DNA"/>
</dbReference>
<dbReference type="KEGG" id="aori:SD37_00410"/>
<name>A0A193BPZ4_AMYOR</name>